<reference evidence="1 2" key="1">
    <citation type="submission" date="2021-07" db="EMBL/GenBank/DDBJ databases">
        <authorList>
            <person name="Palmer J.M."/>
        </authorList>
    </citation>
    <scope>NUCLEOTIDE SEQUENCE [LARGE SCALE GENOMIC DNA]</scope>
    <source>
        <strain evidence="1 2">AT_MEX2019</strain>
        <tissue evidence="1">Muscle</tissue>
    </source>
</reference>
<dbReference type="Proteomes" id="UP001345963">
    <property type="component" value="Unassembled WGS sequence"/>
</dbReference>
<proteinExistence type="predicted"/>
<name>A0ABU7BJP1_9TELE</name>
<evidence type="ECO:0000313" key="2">
    <source>
        <dbReference type="Proteomes" id="UP001345963"/>
    </source>
</evidence>
<comment type="caution">
    <text evidence="1">The sequence shown here is derived from an EMBL/GenBank/DDBJ whole genome shotgun (WGS) entry which is preliminary data.</text>
</comment>
<sequence length="107" mass="12191">MRAQPSIAERPGGLMSCNQPMMPLIQAPPLEHGQLLWRTWPQNWVPQIPRPMCCISQFRLASKSILNARRVCLLITCHILVMPNIRIKISIIAKFVQTNKEFNSGTL</sequence>
<protein>
    <submittedName>
        <fullName evidence="1">Uncharacterized protein</fullName>
    </submittedName>
</protein>
<accession>A0ABU7BJP1</accession>
<keyword evidence="2" id="KW-1185">Reference proteome</keyword>
<dbReference type="EMBL" id="JAHUTI010052966">
    <property type="protein sequence ID" value="MED6249699.1"/>
    <property type="molecule type" value="Genomic_DNA"/>
</dbReference>
<gene>
    <name evidence="1" type="ORF">ATANTOWER_018307</name>
</gene>
<evidence type="ECO:0000313" key="1">
    <source>
        <dbReference type="EMBL" id="MED6249699.1"/>
    </source>
</evidence>
<organism evidence="1 2">
    <name type="scientific">Ataeniobius toweri</name>
    <dbReference type="NCBI Taxonomy" id="208326"/>
    <lineage>
        <taxon>Eukaryota</taxon>
        <taxon>Metazoa</taxon>
        <taxon>Chordata</taxon>
        <taxon>Craniata</taxon>
        <taxon>Vertebrata</taxon>
        <taxon>Euteleostomi</taxon>
        <taxon>Actinopterygii</taxon>
        <taxon>Neopterygii</taxon>
        <taxon>Teleostei</taxon>
        <taxon>Neoteleostei</taxon>
        <taxon>Acanthomorphata</taxon>
        <taxon>Ovalentaria</taxon>
        <taxon>Atherinomorphae</taxon>
        <taxon>Cyprinodontiformes</taxon>
        <taxon>Goodeidae</taxon>
        <taxon>Ataeniobius</taxon>
    </lineage>
</organism>